<feature type="domain" description="UspA" evidence="2">
    <location>
        <begin position="150"/>
        <end position="284"/>
    </location>
</feature>
<gene>
    <name evidence="3" type="ORF">FF36_03176</name>
</gene>
<reference evidence="3 4" key="2">
    <citation type="journal article" date="2016" name="Genome Announc.">
        <title>Permanent Draft Genome Sequences for Two Variants of Frankia sp. Strain CpI1, the First Frankia Strain Isolated from Root Nodules of Comptonia peregrina.</title>
        <authorList>
            <person name="Oshone R."/>
            <person name="Hurst S.G.IV."/>
            <person name="Abebe-Akele F."/>
            <person name="Simpson S."/>
            <person name="Morris K."/>
            <person name="Thomas W.K."/>
            <person name="Tisa L.S."/>
        </authorList>
    </citation>
    <scope>NUCLEOTIDE SEQUENCE [LARGE SCALE GENOMIC DNA]</scope>
    <source>
        <strain evidence="4">CpI1-S</strain>
    </source>
</reference>
<dbReference type="InterPro" id="IPR014729">
    <property type="entry name" value="Rossmann-like_a/b/a_fold"/>
</dbReference>
<protein>
    <submittedName>
        <fullName evidence="3">Universal stress protein UspA-like protein</fullName>
    </submittedName>
</protein>
<dbReference type="Pfam" id="PF00582">
    <property type="entry name" value="Usp"/>
    <property type="match status" value="2"/>
</dbReference>
<dbReference type="Gene3D" id="3.40.50.620">
    <property type="entry name" value="HUPs"/>
    <property type="match status" value="2"/>
</dbReference>
<dbReference type="Proteomes" id="UP000032545">
    <property type="component" value="Unassembled WGS sequence"/>
</dbReference>
<name>A0A0D8BET1_9ACTN</name>
<evidence type="ECO:0000256" key="1">
    <source>
        <dbReference type="ARBA" id="ARBA00008791"/>
    </source>
</evidence>
<keyword evidence="4" id="KW-1185">Reference proteome</keyword>
<dbReference type="RefSeq" id="WP_044885780.1">
    <property type="nucleotide sequence ID" value="NZ_JYFN01000023.1"/>
</dbReference>
<dbReference type="SUPFAM" id="SSF52402">
    <property type="entry name" value="Adenine nucleotide alpha hydrolases-like"/>
    <property type="match status" value="2"/>
</dbReference>
<feature type="domain" description="UspA" evidence="2">
    <location>
        <begin position="4"/>
        <end position="140"/>
    </location>
</feature>
<proteinExistence type="inferred from homology"/>
<dbReference type="InterPro" id="IPR006015">
    <property type="entry name" value="Universal_stress_UspA"/>
</dbReference>
<organism evidence="3 4">
    <name type="scientific">Frankia torreyi</name>
    <dbReference type="NCBI Taxonomy" id="1856"/>
    <lineage>
        <taxon>Bacteria</taxon>
        <taxon>Bacillati</taxon>
        <taxon>Actinomycetota</taxon>
        <taxon>Actinomycetes</taxon>
        <taxon>Frankiales</taxon>
        <taxon>Frankiaceae</taxon>
        <taxon>Frankia</taxon>
    </lineage>
</organism>
<reference evidence="4" key="1">
    <citation type="submission" date="2015-02" db="EMBL/GenBank/DDBJ databases">
        <title>Draft Genome of Frankia sp. CpI1-S.</title>
        <authorList>
            <person name="Oshone R.T."/>
            <person name="Ngom M."/>
            <person name="Ghodhbane-Gtari F."/>
            <person name="Gtari M."/>
            <person name="Morris K."/>
            <person name="Thomas K."/>
            <person name="Sen A."/>
            <person name="Tisa L.S."/>
        </authorList>
    </citation>
    <scope>NUCLEOTIDE SEQUENCE [LARGE SCALE GENOMIC DNA]</scope>
    <source>
        <strain evidence="4">CpI1-S</strain>
    </source>
</reference>
<evidence type="ECO:0000313" key="3">
    <source>
        <dbReference type="EMBL" id="KJE22484.1"/>
    </source>
</evidence>
<dbReference type="PRINTS" id="PR01438">
    <property type="entry name" value="UNVRSLSTRESS"/>
</dbReference>
<evidence type="ECO:0000259" key="2">
    <source>
        <dbReference type="Pfam" id="PF00582"/>
    </source>
</evidence>
<comment type="similarity">
    <text evidence="1">Belongs to the universal stress protein A family.</text>
</comment>
<dbReference type="InterPro" id="IPR006016">
    <property type="entry name" value="UspA"/>
</dbReference>
<sequence length="287" mass="30173">MSGIVVGVDGSPEAEEALRWALREAHLRNVTVTALLAWSPDDSSAAIARMRHEPGSPEAETTARHLLETSVRNAFDSRRPVPVVERMESRGAAEALLEAATNAELLVVGRHGASRLRGVLMGSVSAACVHRATTPVVVTRVRQHSTQGPVVAGVDGSAASLEALRWAAREARLRGAVLRVVHAWLPVPLGYPPVYVGVDYTAAEKAARSVLDTCLAEGIDDRRNLVVDDRLVTDGAAHALLSAAEDAQLLAVGSRGHGGFAELLLGSVAHQCLHHASCPVAVVHAAA</sequence>
<accession>A0A0D8BET1</accession>
<evidence type="ECO:0000313" key="4">
    <source>
        <dbReference type="Proteomes" id="UP000032545"/>
    </source>
</evidence>
<dbReference type="PATRIC" id="fig|1502723.3.peg.2579"/>
<dbReference type="AlphaFoldDB" id="A0A0D8BET1"/>
<dbReference type="EMBL" id="JYFN01000023">
    <property type="protein sequence ID" value="KJE22484.1"/>
    <property type="molecule type" value="Genomic_DNA"/>
</dbReference>
<dbReference type="OrthoDB" id="3207805at2"/>
<comment type="caution">
    <text evidence="3">The sequence shown here is derived from an EMBL/GenBank/DDBJ whole genome shotgun (WGS) entry which is preliminary data.</text>
</comment>
<dbReference type="CDD" id="cd00293">
    <property type="entry name" value="USP-like"/>
    <property type="match status" value="1"/>
</dbReference>
<dbReference type="PANTHER" id="PTHR31964">
    <property type="entry name" value="ADENINE NUCLEOTIDE ALPHA HYDROLASES-LIKE SUPERFAMILY PROTEIN"/>
    <property type="match status" value="1"/>
</dbReference>
<dbReference type="PANTHER" id="PTHR31964:SF113">
    <property type="entry name" value="USPA DOMAIN-CONTAINING PROTEIN"/>
    <property type="match status" value="1"/>
</dbReference>